<dbReference type="InterPro" id="IPR035506">
    <property type="entry name" value="Pollen_allergen/Os"/>
</dbReference>
<evidence type="ECO:0000313" key="2">
    <source>
        <dbReference type="EMBL" id="PWZ25799.1"/>
    </source>
</evidence>
<protein>
    <submittedName>
        <fullName evidence="2">Uncharacterized protein</fullName>
    </submittedName>
</protein>
<dbReference type="EMBL" id="NCVQ01000005">
    <property type="protein sequence ID" value="PWZ25799.1"/>
    <property type="molecule type" value="Genomic_DNA"/>
</dbReference>
<name>A0A3L6EYI8_MAIZE</name>
<feature type="signal peptide" evidence="1">
    <location>
        <begin position="1"/>
        <end position="27"/>
    </location>
</feature>
<organism evidence="2 3">
    <name type="scientific">Zea mays</name>
    <name type="common">Maize</name>
    <dbReference type="NCBI Taxonomy" id="4577"/>
    <lineage>
        <taxon>Eukaryota</taxon>
        <taxon>Viridiplantae</taxon>
        <taxon>Streptophyta</taxon>
        <taxon>Embryophyta</taxon>
        <taxon>Tracheophyta</taxon>
        <taxon>Spermatophyta</taxon>
        <taxon>Magnoliopsida</taxon>
        <taxon>Liliopsida</taxon>
        <taxon>Poales</taxon>
        <taxon>Poaceae</taxon>
        <taxon>PACMAD clade</taxon>
        <taxon>Panicoideae</taxon>
        <taxon>Andropogonodae</taxon>
        <taxon>Andropogoneae</taxon>
        <taxon>Tripsacinae</taxon>
        <taxon>Zea</taxon>
    </lineage>
</organism>
<dbReference type="Proteomes" id="UP000251960">
    <property type="component" value="Chromosome 4"/>
</dbReference>
<dbReference type="AlphaFoldDB" id="A0A3L6EYI8"/>
<sequence length="254" mass="26185">MAAKVFLLLRLSMVAVVLAAIATVVLAEEADPRALPAQWTTAKKYKATMDAKTRQAFDGVVAAATAEKRSQAVEAVLQQQLNMDVSLSKATSSGDENNYVSVAAAYEKAAGAVIAATPDNKLRAMAFAFDGAVAPDPGRCPAVDKPFCETYAKTEKAFSGTIASGDTPKSKLGITDAVLKLRLATDANINKAYAEGDKDKIAKILAAYGQAADAVAAAPPPEKLKVMEKTFSAVAAAAHQEAAAAAAAAAVIKV</sequence>
<gene>
    <name evidence="2" type="ORF">Zm00014a_039132</name>
</gene>
<reference evidence="2 3" key="1">
    <citation type="journal article" date="2018" name="Nat. Genet.">
        <title>Extensive intraspecific gene order and gene structural variations between Mo17 and other maize genomes.</title>
        <authorList>
            <person name="Sun S."/>
            <person name="Zhou Y."/>
            <person name="Chen J."/>
            <person name="Shi J."/>
            <person name="Zhao H."/>
            <person name="Zhao H."/>
            <person name="Song W."/>
            <person name="Zhang M."/>
            <person name="Cui Y."/>
            <person name="Dong X."/>
            <person name="Liu H."/>
            <person name="Ma X."/>
            <person name="Jiao Y."/>
            <person name="Wang B."/>
            <person name="Wei X."/>
            <person name="Stein J.C."/>
            <person name="Glaubitz J.C."/>
            <person name="Lu F."/>
            <person name="Yu G."/>
            <person name="Liang C."/>
            <person name="Fengler K."/>
            <person name="Li B."/>
            <person name="Rafalski A."/>
            <person name="Schnable P.S."/>
            <person name="Ware D.H."/>
            <person name="Buckler E.S."/>
            <person name="Lai J."/>
        </authorList>
    </citation>
    <scope>NUCLEOTIDE SEQUENCE [LARGE SCALE GENOMIC DNA]</scope>
    <source>
        <strain evidence="3">cv. Missouri 17</strain>
        <tissue evidence="2">Seedling</tissue>
    </source>
</reference>
<accession>A0A3L6EYI8</accession>
<evidence type="ECO:0000313" key="3">
    <source>
        <dbReference type="Proteomes" id="UP000251960"/>
    </source>
</evidence>
<evidence type="ECO:0000256" key="1">
    <source>
        <dbReference type="SAM" id="SignalP"/>
    </source>
</evidence>
<comment type="caution">
    <text evidence="2">The sequence shown here is derived from an EMBL/GenBank/DDBJ whole genome shotgun (WGS) entry which is preliminary data.</text>
</comment>
<keyword evidence="1" id="KW-0732">Signal</keyword>
<proteinExistence type="predicted"/>
<feature type="chain" id="PRO_5018164401" evidence="1">
    <location>
        <begin position="28"/>
        <end position="254"/>
    </location>
</feature>
<dbReference type="Gene3D" id="1.20.120.320">
    <property type="entry name" value="Group V grass pollen allergen"/>
    <property type="match status" value="2"/>
</dbReference>
<dbReference type="ExpressionAtlas" id="A0A3L6EYI8">
    <property type="expression patterns" value="baseline and differential"/>
</dbReference>